<dbReference type="EMBL" id="CP132302">
    <property type="protein sequence ID" value="WLR96437.1"/>
    <property type="molecule type" value="Genomic_DNA"/>
</dbReference>
<dbReference type="Pfam" id="PF00501">
    <property type="entry name" value="AMP-binding"/>
    <property type="match status" value="1"/>
</dbReference>
<dbReference type="InterPro" id="IPR005914">
    <property type="entry name" value="Acac_CoA_synth"/>
</dbReference>
<comment type="similarity">
    <text evidence="1">Belongs to the ATP-dependent AMP-binding enzyme family.</text>
</comment>
<keyword evidence="10" id="KW-1185">Reference proteome</keyword>
<dbReference type="AlphaFoldDB" id="A0AA50H600"/>
<evidence type="ECO:0000256" key="1">
    <source>
        <dbReference type="ARBA" id="ARBA00006432"/>
    </source>
</evidence>
<feature type="domain" description="AMP-binding enzyme C-terminal" evidence="7">
    <location>
        <begin position="541"/>
        <end position="612"/>
    </location>
</feature>
<dbReference type="InterPro" id="IPR020845">
    <property type="entry name" value="AMP-binding_CS"/>
</dbReference>
<dbReference type="PANTHER" id="PTHR42921:SF1">
    <property type="entry name" value="ACETOACETYL-COA SYNTHETASE"/>
    <property type="match status" value="1"/>
</dbReference>
<dbReference type="GO" id="GO:0030729">
    <property type="term" value="F:acetoacetate-CoA ligase activity"/>
    <property type="evidence" value="ECO:0007669"/>
    <property type="project" value="UniProtKB-EC"/>
</dbReference>
<keyword evidence="4" id="KW-0547">Nucleotide-binding</keyword>
<evidence type="ECO:0000313" key="10">
    <source>
        <dbReference type="Proteomes" id="UP001234585"/>
    </source>
</evidence>
<dbReference type="GO" id="GO:0006629">
    <property type="term" value="P:lipid metabolic process"/>
    <property type="evidence" value="ECO:0007669"/>
    <property type="project" value="InterPro"/>
</dbReference>
<evidence type="ECO:0000256" key="2">
    <source>
        <dbReference type="ARBA" id="ARBA00022598"/>
    </source>
</evidence>
<dbReference type="PANTHER" id="PTHR42921">
    <property type="entry name" value="ACETOACETYL-COA SYNTHETASE"/>
    <property type="match status" value="1"/>
</dbReference>
<name>A0AA50H600_9HYPH</name>
<dbReference type="NCBIfam" id="TIGR01217">
    <property type="entry name" value="ac_ac_CoA_syn"/>
    <property type="match status" value="1"/>
</dbReference>
<dbReference type="Gene3D" id="3.40.50.12780">
    <property type="entry name" value="N-terminal domain of ligase-like"/>
    <property type="match status" value="1"/>
</dbReference>
<accession>A0AA50H600</accession>
<proteinExistence type="inferred from homology"/>
<sequence length="650" mass="71252">MTSELPLWEPSQDILTKSPMALFMKAAGAAAARDFETYDDLHAWSVADRGAFWTAIWDRCDVIGDKGQVALENGDDMLAARFFPEGRLNFAENLLRKTGAGDAIIFRGEDKVSYRWSWDDLRARVSRLQQAFAAMGIGEGDRVAAMMPNMPETIAAMLAAASLGAIWSSCSPDFGEQGVLDRFGQIEPKLFIACDAYWYAGKLQDVSGKVKAVAAKLGVPVLVVHYAGDAEALAAALPDGRTLDALMAPFEARPLEFTRLPFRHPLYILFSSGTTGVPKCIVHSAGGTLLQHLKEHHLHCGLVENDRLFYFTTCGWMMWNWLVSGLALGTTLCLFDGSPFHPDGNVLFDYAQDERFAVFGTSAKYIDAVRKGGFTPRTTHDLSSLRLLTSTGSPLSPEGFSFVYEGIKPDVQLASISGGTDIVSCFVLGIPLKPVWRGEIQGPGLGLAMDVWNEDGQPVRGEKGELVCTRAFPSMPVMFWNDPDGAKYKAAYFERFDNIWCHGDFAEWTSHGGIVIHGRSDATLNPGGVRIGTAEIYNQVEQLEEIVEALCIGQDWDDDVRVVLFVRLVPGRVLDEALEKTIRTKIRTGASPRHVPAKIIQVADIPRTKSGKIVELAVREVVHGRPVKNKEALANPEALDLFADLATLKS</sequence>
<dbReference type="SUPFAM" id="SSF56801">
    <property type="entry name" value="Acetyl-CoA synthetase-like"/>
    <property type="match status" value="1"/>
</dbReference>
<evidence type="ECO:0000256" key="5">
    <source>
        <dbReference type="ARBA" id="ARBA00022840"/>
    </source>
</evidence>
<dbReference type="GO" id="GO:0005524">
    <property type="term" value="F:ATP binding"/>
    <property type="evidence" value="ECO:0007669"/>
    <property type="project" value="UniProtKB-KW"/>
</dbReference>
<evidence type="ECO:0000259" key="7">
    <source>
        <dbReference type="Pfam" id="PF13193"/>
    </source>
</evidence>
<dbReference type="RefSeq" id="WP_306036783.1">
    <property type="nucleotide sequence ID" value="NZ_CP132302.1"/>
</dbReference>
<protein>
    <submittedName>
        <fullName evidence="9">Acetoacetate--CoA ligase</fullName>
        <ecNumber evidence="9">6.2.1.16</ecNumber>
    </submittedName>
</protein>
<dbReference type="InterPro" id="IPR042099">
    <property type="entry name" value="ANL_N_sf"/>
</dbReference>
<dbReference type="Pfam" id="PF13193">
    <property type="entry name" value="AMP-binding_C"/>
    <property type="match status" value="1"/>
</dbReference>
<keyword evidence="3" id="KW-0479">Metal-binding</keyword>
<dbReference type="InterPro" id="IPR045851">
    <property type="entry name" value="AMP-bd_C_sf"/>
</dbReference>
<dbReference type="InterPro" id="IPR032387">
    <property type="entry name" value="ACAS_N"/>
</dbReference>
<dbReference type="CDD" id="cd05943">
    <property type="entry name" value="AACS"/>
    <property type="match status" value="1"/>
</dbReference>
<feature type="domain" description="Acetyl-coenzyme A synthetase N-terminal" evidence="8">
    <location>
        <begin position="38"/>
        <end position="93"/>
    </location>
</feature>
<dbReference type="InterPro" id="IPR000873">
    <property type="entry name" value="AMP-dep_synth/lig_dom"/>
</dbReference>
<evidence type="ECO:0000256" key="3">
    <source>
        <dbReference type="ARBA" id="ARBA00022723"/>
    </source>
</evidence>
<dbReference type="NCBIfam" id="NF002937">
    <property type="entry name" value="PRK03584.1"/>
    <property type="match status" value="1"/>
</dbReference>
<dbReference type="InterPro" id="IPR025110">
    <property type="entry name" value="AMP-bd_C"/>
</dbReference>
<dbReference type="Gene3D" id="3.30.300.30">
    <property type="match status" value="1"/>
</dbReference>
<gene>
    <name evidence="9" type="ORF">Q9313_12010</name>
</gene>
<evidence type="ECO:0000259" key="6">
    <source>
        <dbReference type="Pfam" id="PF00501"/>
    </source>
</evidence>
<dbReference type="PROSITE" id="PS00455">
    <property type="entry name" value="AMP_BINDING"/>
    <property type="match status" value="1"/>
</dbReference>
<feature type="domain" description="AMP-dependent synthetase/ligase" evidence="6">
    <location>
        <begin position="104"/>
        <end position="468"/>
    </location>
</feature>
<keyword evidence="5" id="KW-0067">ATP-binding</keyword>
<keyword evidence="2 9" id="KW-0436">Ligase</keyword>
<dbReference type="GO" id="GO:0046872">
    <property type="term" value="F:metal ion binding"/>
    <property type="evidence" value="ECO:0007669"/>
    <property type="project" value="UniProtKB-KW"/>
</dbReference>
<reference evidence="9 10" key="1">
    <citation type="submission" date="2023-08" db="EMBL/GenBank/DDBJ databases">
        <title>Pathogen: clinical or host-associated sample.</title>
        <authorList>
            <person name="Hergert J."/>
            <person name="Casey R."/>
            <person name="Wagner J."/>
            <person name="Young E.L."/>
            <person name="Oakeson K.F."/>
        </authorList>
    </citation>
    <scope>NUCLEOTIDE SEQUENCE [LARGE SCALE GENOMIC DNA]</scope>
    <source>
        <strain evidence="9 10">1760953</strain>
    </source>
</reference>
<organism evidence="9 10">
    <name type="scientific">Shinella sumterensis</name>
    <dbReference type="NCBI Taxonomy" id="1967501"/>
    <lineage>
        <taxon>Bacteria</taxon>
        <taxon>Pseudomonadati</taxon>
        <taxon>Pseudomonadota</taxon>
        <taxon>Alphaproteobacteria</taxon>
        <taxon>Hyphomicrobiales</taxon>
        <taxon>Rhizobiaceae</taxon>
        <taxon>Shinella</taxon>
    </lineage>
</organism>
<dbReference type="EC" id="6.2.1.16" evidence="9"/>
<evidence type="ECO:0000259" key="8">
    <source>
        <dbReference type="Pfam" id="PF16177"/>
    </source>
</evidence>
<evidence type="ECO:0000313" key="9">
    <source>
        <dbReference type="EMBL" id="WLR96437.1"/>
    </source>
</evidence>
<dbReference type="Proteomes" id="UP001234585">
    <property type="component" value="Chromosome"/>
</dbReference>
<dbReference type="Pfam" id="PF16177">
    <property type="entry name" value="ACAS_N"/>
    <property type="match status" value="1"/>
</dbReference>
<evidence type="ECO:0000256" key="4">
    <source>
        <dbReference type="ARBA" id="ARBA00022741"/>
    </source>
</evidence>